<dbReference type="EMBL" id="JBHSKI010000003">
    <property type="protein sequence ID" value="MFC5170973.1"/>
    <property type="molecule type" value="Genomic_DNA"/>
</dbReference>
<protein>
    <submittedName>
        <fullName evidence="2">Disulfide bond formation protein DsbA</fullName>
    </submittedName>
</protein>
<reference evidence="3" key="1">
    <citation type="journal article" date="2019" name="Int. J. Syst. Evol. Microbiol.">
        <title>The Global Catalogue of Microorganisms (GCM) 10K type strain sequencing project: providing services to taxonomists for standard genome sequencing and annotation.</title>
        <authorList>
            <consortium name="The Broad Institute Genomics Platform"/>
            <consortium name="The Broad Institute Genome Sequencing Center for Infectious Disease"/>
            <person name="Wu L."/>
            <person name="Ma J."/>
        </authorList>
    </citation>
    <scope>NUCLEOTIDE SEQUENCE [LARGE SCALE GENOMIC DNA]</scope>
    <source>
        <strain evidence="3">CGMCC 4.1721</strain>
    </source>
</reference>
<dbReference type="Proteomes" id="UP001596208">
    <property type="component" value="Unassembled WGS sequence"/>
</dbReference>
<evidence type="ECO:0000313" key="3">
    <source>
        <dbReference type="Proteomes" id="UP001596208"/>
    </source>
</evidence>
<gene>
    <name evidence="2" type="ORF">ACFPRK_10270</name>
</gene>
<dbReference type="InterPro" id="IPR053977">
    <property type="entry name" value="Rv2466c-like"/>
</dbReference>
<dbReference type="CDD" id="cd02972">
    <property type="entry name" value="DsbA_family"/>
    <property type="match status" value="1"/>
</dbReference>
<feature type="region of interest" description="Disordered" evidence="1">
    <location>
        <begin position="214"/>
        <end position="234"/>
    </location>
</feature>
<dbReference type="InterPro" id="IPR036249">
    <property type="entry name" value="Thioredoxin-like_sf"/>
</dbReference>
<evidence type="ECO:0000256" key="1">
    <source>
        <dbReference type="SAM" id="MobiDB-lite"/>
    </source>
</evidence>
<keyword evidence="3" id="KW-1185">Reference proteome</keyword>
<comment type="caution">
    <text evidence="2">The sequence shown here is derived from an EMBL/GenBank/DDBJ whole genome shotgun (WGS) entry which is preliminary data.</text>
</comment>
<accession>A0ABW0B191</accession>
<dbReference type="Gene3D" id="3.40.30.10">
    <property type="entry name" value="Glutaredoxin"/>
    <property type="match status" value="1"/>
</dbReference>
<dbReference type="SUPFAM" id="SSF52833">
    <property type="entry name" value="Thioredoxin-like"/>
    <property type="match status" value="1"/>
</dbReference>
<organism evidence="2 3">
    <name type="scientific">Streptomyces mutomycini</name>
    <dbReference type="NCBI Taxonomy" id="284036"/>
    <lineage>
        <taxon>Bacteria</taxon>
        <taxon>Bacillati</taxon>
        <taxon>Actinomycetota</taxon>
        <taxon>Actinomycetes</taxon>
        <taxon>Kitasatosporales</taxon>
        <taxon>Streptomycetaceae</taxon>
        <taxon>Streptomyces</taxon>
    </lineage>
</organism>
<proteinExistence type="predicted"/>
<name>A0ABW0B191_9ACTN</name>
<dbReference type="RefSeq" id="WP_053931151.1">
    <property type="nucleotide sequence ID" value="NZ_JBFADZ010000002.1"/>
</dbReference>
<sequence length="234" mass="25328">MTAEALPGGPRPRSRSRTVDVWFDPACPYTWLTARWLREAARVRPLDLRWQLMSLTLLNDGREDDPESDPDGYLRIPVRIGTAVRHHHGQEALGRFHASLWSDLDPPGEHGRTARKWINDPALALAHAGLPPELLAAGGSTAYDEELRASHAEALELLGPRPGTPVVAVGEPSGPSRPPLAFYGPVISRVPRGEDAGRLWDGTLLVAGTPGFHALKGRPADPDPDMTGPDVDPA</sequence>
<evidence type="ECO:0000313" key="2">
    <source>
        <dbReference type="EMBL" id="MFC5170973.1"/>
    </source>
</evidence>
<dbReference type="Pfam" id="PF22234">
    <property type="entry name" value="Rv2466c-like"/>
    <property type="match status" value="1"/>
</dbReference>